<feature type="transmembrane region" description="Helical" evidence="7">
    <location>
        <begin position="81"/>
        <end position="100"/>
    </location>
</feature>
<organism evidence="9 10">
    <name type="scientific">Corynebacterium striatum</name>
    <dbReference type="NCBI Taxonomy" id="43770"/>
    <lineage>
        <taxon>Bacteria</taxon>
        <taxon>Bacillati</taxon>
        <taxon>Actinomycetota</taxon>
        <taxon>Actinomycetes</taxon>
        <taxon>Mycobacteriales</taxon>
        <taxon>Corynebacteriaceae</taxon>
        <taxon>Corynebacterium</taxon>
    </lineage>
</organism>
<evidence type="ECO:0000313" key="10">
    <source>
        <dbReference type="Proteomes" id="UP000315234"/>
    </source>
</evidence>
<proteinExistence type="inferred from homology"/>
<comment type="caution">
    <text evidence="9">The sequence shown here is derived from an EMBL/GenBank/DDBJ whole genome shotgun (WGS) entry which is preliminary data.</text>
</comment>
<dbReference type="EMBL" id="BJLD01000001">
    <property type="protein sequence ID" value="GEA42345.1"/>
    <property type="molecule type" value="Genomic_DNA"/>
</dbReference>
<comment type="similarity">
    <text evidence="2">Belongs to the GtrA family.</text>
</comment>
<keyword evidence="4 7" id="KW-1133">Transmembrane helix</keyword>
<keyword evidence="5 7" id="KW-0472">Membrane</keyword>
<evidence type="ECO:0000256" key="1">
    <source>
        <dbReference type="ARBA" id="ARBA00004141"/>
    </source>
</evidence>
<dbReference type="AlphaFoldDB" id="A0ABC9ZKF0"/>
<evidence type="ECO:0000259" key="8">
    <source>
        <dbReference type="Pfam" id="PF04138"/>
    </source>
</evidence>
<protein>
    <submittedName>
        <fullName evidence="9">Membrane protein</fullName>
    </submittedName>
</protein>
<sequence>MIDKNPNAHSRGNIDGNIDGNVEGNVGGDVDTNVADVEVRRSSLQTQLFRFVSVGVFTAAIDYGLTLLLTSLGLHRSAAKAIGWVFGTIAAYIANARWTFGAQVSGRTAGAVAALYASTFAVQNFLYWALNAPLISMGFEGAVKDTIAFVIAQGVATVTNFAIQRIFIFKGD</sequence>
<dbReference type="InterPro" id="IPR051401">
    <property type="entry name" value="GtrA_CellWall_Glycosyl"/>
</dbReference>
<feature type="transmembrane region" description="Helical" evidence="7">
    <location>
        <begin position="142"/>
        <end position="163"/>
    </location>
</feature>
<comment type="subcellular location">
    <subcellularLocation>
        <location evidence="1">Membrane</location>
        <topology evidence="1">Multi-pass membrane protein</topology>
    </subcellularLocation>
</comment>
<dbReference type="GO" id="GO:0016020">
    <property type="term" value="C:membrane"/>
    <property type="evidence" value="ECO:0007669"/>
    <property type="project" value="UniProtKB-SubCell"/>
</dbReference>
<evidence type="ECO:0000256" key="6">
    <source>
        <dbReference type="SAM" id="MobiDB-lite"/>
    </source>
</evidence>
<gene>
    <name evidence="9" type="ORF">Cst04h_05150</name>
</gene>
<feature type="transmembrane region" description="Helical" evidence="7">
    <location>
        <begin position="112"/>
        <end position="130"/>
    </location>
</feature>
<dbReference type="InterPro" id="IPR007267">
    <property type="entry name" value="GtrA_DPMS_TM"/>
</dbReference>
<accession>A0ABC9ZKF0</accession>
<evidence type="ECO:0000256" key="5">
    <source>
        <dbReference type="ARBA" id="ARBA00023136"/>
    </source>
</evidence>
<evidence type="ECO:0000256" key="4">
    <source>
        <dbReference type="ARBA" id="ARBA00022989"/>
    </source>
</evidence>
<feature type="domain" description="GtrA/DPMS transmembrane" evidence="8">
    <location>
        <begin position="50"/>
        <end position="169"/>
    </location>
</feature>
<dbReference type="PANTHER" id="PTHR38459:SF6">
    <property type="entry name" value="ARABINOGALACTAN BIOSYNTHESIS RECRUITING PROTEIN RV3789"/>
    <property type="match status" value="1"/>
</dbReference>
<feature type="transmembrane region" description="Helical" evidence="7">
    <location>
        <begin position="48"/>
        <end position="69"/>
    </location>
</feature>
<dbReference type="PANTHER" id="PTHR38459">
    <property type="entry name" value="PROPHAGE BACTOPRENOL-LINKED GLUCOSE TRANSLOCASE HOMOLOG"/>
    <property type="match status" value="1"/>
</dbReference>
<feature type="compositionally biased region" description="Low complexity" evidence="6">
    <location>
        <begin position="13"/>
        <end position="22"/>
    </location>
</feature>
<dbReference type="Proteomes" id="UP000315234">
    <property type="component" value="Unassembled WGS sequence"/>
</dbReference>
<reference evidence="9 10" key="1">
    <citation type="submission" date="2019-06" db="EMBL/GenBank/DDBJ databases">
        <title>Draft genome sequence of Corynebacterium striatum NBRC 15291.</title>
        <authorList>
            <person name="Miura T."/>
            <person name="Furukawa M."/>
            <person name="Shimamura M."/>
            <person name="Ohyama Y."/>
            <person name="Yamazoe A."/>
            <person name="Kawasaki H."/>
        </authorList>
    </citation>
    <scope>NUCLEOTIDE SEQUENCE [LARGE SCALE GENOMIC DNA]</scope>
    <source>
        <strain evidence="9 10">NBRC 15291</strain>
    </source>
</reference>
<evidence type="ECO:0000256" key="2">
    <source>
        <dbReference type="ARBA" id="ARBA00009399"/>
    </source>
</evidence>
<feature type="region of interest" description="Disordered" evidence="6">
    <location>
        <begin position="1"/>
        <end position="22"/>
    </location>
</feature>
<name>A0ABC9ZKF0_CORST</name>
<evidence type="ECO:0000256" key="3">
    <source>
        <dbReference type="ARBA" id="ARBA00022692"/>
    </source>
</evidence>
<dbReference type="Pfam" id="PF04138">
    <property type="entry name" value="GtrA_DPMS_TM"/>
    <property type="match status" value="1"/>
</dbReference>
<evidence type="ECO:0000256" key="7">
    <source>
        <dbReference type="SAM" id="Phobius"/>
    </source>
</evidence>
<keyword evidence="3 7" id="KW-0812">Transmembrane</keyword>
<evidence type="ECO:0000313" key="9">
    <source>
        <dbReference type="EMBL" id="GEA42345.1"/>
    </source>
</evidence>